<evidence type="ECO:0000313" key="8">
    <source>
        <dbReference type="Proteomes" id="UP001497472"/>
    </source>
</evidence>
<comment type="caution">
    <text evidence="7">The sequence shown here is derived from an EMBL/GenBank/DDBJ whole genome shotgun (WGS) entry which is preliminary data.</text>
</comment>
<dbReference type="Proteomes" id="UP001497472">
    <property type="component" value="Unassembled WGS sequence"/>
</dbReference>
<dbReference type="EMBL" id="CAVLEF010000005">
    <property type="protein sequence ID" value="CAK1544448.1"/>
    <property type="molecule type" value="Genomic_DNA"/>
</dbReference>
<gene>
    <name evidence="7" type="ORF">LNINA_LOCUS4199</name>
</gene>
<evidence type="ECO:0000256" key="2">
    <source>
        <dbReference type="ARBA" id="ARBA00016807"/>
    </source>
</evidence>
<protein>
    <recommendedName>
        <fullName evidence="2">Regulatory protein zeste</fullName>
    </recommendedName>
</protein>
<feature type="domain" description="Myb/SANT-like DNA-binding" evidence="6">
    <location>
        <begin position="10"/>
        <end position="88"/>
    </location>
</feature>
<dbReference type="PANTHER" id="PTHR21411">
    <property type="entry name" value="APONTIC"/>
    <property type="match status" value="1"/>
</dbReference>
<dbReference type="AlphaFoldDB" id="A0AAV1J7L7"/>
<evidence type="ECO:0000256" key="5">
    <source>
        <dbReference type="ARBA" id="ARBA00025466"/>
    </source>
</evidence>
<evidence type="ECO:0000313" key="7">
    <source>
        <dbReference type="EMBL" id="CAK1544448.1"/>
    </source>
</evidence>
<sequence length="275" mass="31934">MKKIASRRSRTPNWSLEEKQFLLDLIKERKEVVVIKPNAPNYYEEKDAAWNEILRALTVKFGTKFCGFSIKKLKTQWQNMKRLAREEVSLNGTAVQKYTRQSFEVCNILELVKDGILTKTENEPFIKPMLKADVEIKTECIDEEIMEASCSGVINCTIQEPTTDTTLMESSSSSAVSDHTEVIDTIEMTPQERLFRNRKTVETMTDPSVIIHTDHIPKDYQSFLRYASCEKDIKMESLKEERQIVKAMRETAELNKIIAEQKLKHFLWIKNQDMA</sequence>
<evidence type="ECO:0000259" key="6">
    <source>
        <dbReference type="Pfam" id="PF13873"/>
    </source>
</evidence>
<evidence type="ECO:0000256" key="1">
    <source>
        <dbReference type="ARBA" id="ARBA00011764"/>
    </source>
</evidence>
<dbReference type="InterPro" id="IPR028002">
    <property type="entry name" value="Myb_DNA-bind_5"/>
</dbReference>
<keyword evidence="8" id="KW-1185">Reference proteome</keyword>
<keyword evidence="4" id="KW-0804">Transcription</keyword>
<evidence type="ECO:0000256" key="3">
    <source>
        <dbReference type="ARBA" id="ARBA00023015"/>
    </source>
</evidence>
<evidence type="ECO:0000256" key="4">
    <source>
        <dbReference type="ARBA" id="ARBA00023163"/>
    </source>
</evidence>
<comment type="subunit">
    <text evidence="1">Self-associates forming complexes of several hundred monomers.</text>
</comment>
<dbReference type="Pfam" id="PF13873">
    <property type="entry name" value="Myb_DNA-bind_5"/>
    <property type="match status" value="1"/>
</dbReference>
<accession>A0AAV1J7L7</accession>
<proteinExistence type="predicted"/>
<keyword evidence="3" id="KW-0805">Transcription regulation</keyword>
<reference evidence="7 8" key="1">
    <citation type="submission" date="2023-11" db="EMBL/GenBank/DDBJ databases">
        <authorList>
            <person name="Okamura Y."/>
        </authorList>
    </citation>
    <scope>NUCLEOTIDE SEQUENCE [LARGE SCALE GENOMIC DNA]</scope>
</reference>
<dbReference type="PANTHER" id="PTHR21411:SF0">
    <property type="entry name" value="REGULATORY PROTEIN ZESTE"/>
    <property type="match status" value="1"/>
</dbReference>
<name>A0AAV1J7L7_9NEOP</name>
<organism evidence="7 8">
    <name type="scientific">Leptosia nina</name>
    <dbReference type="NCBI Taxonomy" id="320188"/>
    <lineage>
        <taxon>Eukaryota</taxon>
        <taxon>Metazoa</taxon>
        <taxon>Ecdysozoa</taxon>
        <taxon>Arthropoda</taxon>
        <taxon>Hexapoda</taxon>
        <taxon>Insecta</taxon>
        <taxon>Pterygota</taxon>
        <taxon>Neoptera</taxon>
        <taxon>Endopterygota</taxon>
        <taxon>Lepidoptera</taxon>
        <taxon>Glossata</taxon>
        <taxon>Ditrysia</taxon>
        <taxon>Papilionoidea</taxon>
        <taxon>Pieridae</taxon>
        <taxon>Pierinae</taxon>
        <taxon>Leptosia</taxon>
    </lineage>
</organism>
<comment type="function">
    <text evidence="5">Involved in transvection phenomena (= synapsis-dependent gene expression), where the synaptic pairing of chromosomes carrying genes with which zeste interacts influences the expression of these genes. Zeste binds to DNA and stimulates transcription from a nearby promoter.</text>
</comment>